<evidence type="ECO:0000256" key="1">
    <source>
        <dbReference type="SAM" id="Phobius"/>
    </source>
</evidence>
<keyword evidence="1" id="KW-1133">Transmembrane helix</keyword>
<evidence type="ECO:0008006" key="3">
    <source>
        <dbReference type="Google" id="ProtNLM"/>
    </source>
</evidence>
<keyword evidence="1" id="KW-0472">Membrane</keyword>
<accession>A0A0F9RFH8</accession>
<sequence length="172" mass="20073">MNEKNIQKNEELLYKEWVPAGKFVKVVILFVFLLILTIGIIFTTLMHKQLLFVGILFGCVCLFILLVYWNFRGLKITLTKNQLEIVYGIFNHKRIPLQKISKCEITKARFRTYGGVGIRLGFDGSWAYNTDFGEAVKLFFEKGRPFVFSTRNSQKICNLLNKLSREYETIKD</sequence>
<dbReference type="EMBL" id="LAZR01002936">
    <property type="protein sequence ID" value="KKN23811.1"/>
    <property type="molecule type" value="Genomic_DNA"/>
</dbReference>
<comment type="caution">
    <text evidence="2">The sequence shown here is derived from an EMBL/GenBank/DDBJ whole genome shotgun (WGS) entry which is preliminary data.</text>
</comment>
<organism evidence="2">
    <name type="scientific">marine sediment metagenome</name>
    <dbReference type="NCBI Taxonomy" id="412755"/>
    <lineage>
        <taxon>unclassified sequences</taxon>
        <taxon>metagenomes</taxon>
        <taxon>ecological metagenomes</taxon>
    </lineage>
</organism>
<feature type="transmembrane region" description="Helical" evidence="1">
    <location>
        <begin position="23"/>
        <end position="45"/>
    </location>
</feature>
<gene>
    <name evidence="2" type="ORF">LCGC14_0901180</name>
</gene>
<keyword evidence="1" id="KW-0812">Transmembrane</keyword>
<dbReference type="AlphaFoldDB" id="A0A0F9RFH8"/>
<reference evidence="2" key="1">
    <citation type="journal article" date="2015" name="Nature">
        <title>Complex archaea that bridge the gap between prokaryotes and eukaryotes.</title>
        <authorList>
            <person name="Spang A."/>
            <person name="Saw J.H."/>
            <person name="Jorgensen S.L."/>
            <person name="Zaremba-Niedzwiedzka K."/>
            <person name="Martijn J."/>
            <person name="Lind A.E."/>
            <person name="van Eijk R."/>
            <person name="Schleper C."/>
            <person name="Guy L."/>
            <person name="Ettema T.J."/>
        </authorList>
    </citation>
    <scope>NUCLEOTIDE SEQUENCE</scope>
</reference>
<proteinExistence type="predicted"/>
<name>A0A0F9RFH8_9ZZZZ</name>
<evidence type="ECO:0000313" key="2">
    <source>
        <dbReference type="EMBL" id="KKN23811.1"/>
    </source>
</evidence>
<protein>
    <recommendedName>
        <fullName evidence="3">Bacterial Pleckstrin homology domain-containing protein</fullName>
    </recommendedName>
</protein>
<feature type="transmembrane region" description="Helical" evidence="1">
    <location>
        <begin position="51"/>
        <end position="71"/>
    </location>
</feature>